<dbReference type="InterPro" id="IPR042534">
    <property type="entry name" value="SAP18_sf"/>
</dbReference>
<evidence type="ECO:0000256" key="2">
    <source>
        <dbReference type="SAM" id="MobiDB-lite"/>
    </source>
</evidence>
<dbReference type="Gene3D" id="3.10.20.550">
    <property type="entry name" value="ASAP complex, SAP18 subunit"/>
    <property type="match status" value="1"/>
</dbReference>
<accession>A0A0B7JVI9</accession>
<feature type="compositionally biased region" description="Basic and acidic residues" evidence="2">
    <location>
        <begin position="160"/>
        <end position="175"/>
    </location>
</feature>
<feature type="compositionally biased region" description="Basic and acidic residues" evidence="2">
    <location>
        <begin position="210"/>
        <end position="231"/>
    </location>
</feature>
<dbReference type="PANTHER" id="PTHR13082">
    <property type="entry name" value="SAP18"/>
    <property type="match status" value="1"/>
</dbReference>
<gene>
    <name evidence="3" type="ORF">BN869_000003342_1</name>
</gene>
<proteinExistence type="inferred from homology"/>
<feature type="region of interest" description="Disordered" evidence="2">
    <location>
        <begin position="154"/>
        <end position="231"/>
    </location>
</feature>
<dbReference type="GO" id="GO:0005634">
    <property type="term" value="C:nucleus"/>
    <property type="evidence" value="ECO:0007669"/>
    <property type="project" value="TreeGrafter"/>
</dbReference>
<evidence type="ECO:0008006" key="4">
    <source>
        <dbReference type="Google" id="ProtNLM"/>
    </source>
</evidence>
<dbReference type="InterPro" id="IPR010516">
    <property type="entry name" value="SAP18"/>
</dbReference>
<dbReference type="EMBL" id="CDPU01000007">
    <property type="protein sequence ID" value="CEO47287.1"/>
    <property type="molecule type" value="Genomic_DNA"/>
</dbReference>
<dbReference type="AlphaFoldDB" id="A0A0B7JVI9"/>
<protein>
    <recommendedName>
        <fullName evidence="4">Sin3-associated polypeptide Sap18</fullName>
    </recommendedName>
</protein>
<name>A0A0B7JVI9_BIOOC</name>
<evidence type="ECO:0000256" key="1">
    <source>
        <dbReference type="ARBA" id="ARBA00009143"/>
    </source>
</evidence>
<sequence length="231" mass="24590">MSSVSSGRDEPAPFLLQLFYRTGSFHTPEDFSSHTLPSHVSVYTGQDCTLHQLALELAALKPSAIPTPAIGTRLAFQLVCPDLRNSNGISNSPPRYAVKDLGSIVLGGHGPGADHDAGLFDISLDDQKTLADARFVVGDFISCAVLPALADGSVAPVPTTKREPIPGARDSRPSWRGDSSARNGGFGRGGHRGGRSGWKEGAGGRIPTGEWRRGERLPEGPKGRLREKSNW</sequence>
<dbReference type="Pfam" id="PF06487">
    <property type="entry name" value="SAP18"/>
    <property type="match status" value="1"/>
</dbReference>
<dbReference type="PANTHER" id="PTHR13082:SF0">
    <property type="entry name" value="HISTONE DEACETYLASE COMPLEX SUBUNIT SAP18"/>
    <property type="match status" value="1"/>
</dbReference>
<organism evidence="3">
    <name type="scientific">Bionectria ochroleuca</name>
    <name type="common">Gliocladium roseum</name>
    <dbReference type="NCBI Taxonomy" id="29856"/>
    <lineage>
        <taxon>Eukaryota</taxon>
        <taxon>Fungi</taxon>
        <taxon>Dikarya</taxon>
        <taxon>Ascomycota</taxon>
        <taxon>Pezizomycotina</taxon>
        <taxon>Sordariomycetes</taxon>
        <taxon>Hypocreomycetidae</taxon>
        <taxon>Hypocreales</taxon>
        <taxon>Bionectriaceae</taxon>
        <taxon>Clonostachys</taxon>
    </lineage>
</organism>
<evidence type="ECO:0000313" key="3">
    <source>
        <dbReference type="EMBL" id="CEO47287.1"/>
    </source>
</evidence>
<comment type="similarity">
    <text evidence="1">Belongs to the SAP18 family.</text>
</comment>
<reference evidence="3" key="1">
    <citation type="submission" date="2015-01" db="EMBL/GenBank/DDBJ databases">
        <authorList>
            <person name="Durling Mikael"/>
        </authorList>
    </citation>
    <scope>NUCLEOTIDE SEQUENCE</scope>
</reference>